<keyword evidence="3" id="KW-1185">Reference proteome</keyword>
<dbReference type="EMBL" id="JABSTR010000005">
    <property type="protein sequence ID" value="KAH9371691.1"/>
    <property type="molecule type" value="Genomic_DNA"/>
</dbReference>
<comment type="caution">
    <text evidence="2">The sequence shown here is derived from an EMBL/GenBank/DDBJ whole genome shotgun (WGS) entry which is preliminary data.</text>
</comment>
<feature type="compositionally biased region" description="Acidic residues" evidence="1">
    <location>
        <begin position="167"/>
        <end position="181"/>
    </location>
</feature>
<evidence type="ECO:0000256" key="1">
    <source>
        <dbReference type="SAM" id="MobiDB-lite"/>
    </source>
</evidence>
<name>A0A9J6G924_HAELO</name>
<organism evidence="2 3">
    <name type="scientific">Haemaphysalis longicornis</name>
    <name type="common">Bush tick</name>
    <dbReference type="NCBI Taxonomy" id="44386"/>
    <lineage>
        <taxon>Eukaryota</taxon>
        <taxon>Metazoa</taxon>
        <taxon>Ecdysozoa</taxon>
        <taxon>Arthropoda</taxon>
        <taxon>Chelicerata</taxon>
        <taxon>Arachnida</taxon>
        <taxon>Acari</taxon>
        <taxon>Parasitiformes</taxon>
        <taxon>Ixodida</taxon>
        <taxon>Ixodoidea</taxon>
        <taxon>Ixodidae</taxon>
        <taxon>Haemaphysalinae</taxon>
        <taxon>Haemaphysalis</taxon>
    </lineage>
</organism>
<dbReference type="Proteomes" id="UP000821853">
    <property type="component" value="Chromosome 3"/>
</dbReference>
<evidence type="ECO:0000313" key="2">
    <source>
        <dbReference type="EMBL" id="KAH9371691.1"/>
    </source>
</evidence>
<accession>A0A9J6G924</accession>
<sequence>MEKHANVNFLCDRGSSLMLRNVSLFIFLTLIQSGVHGRILRGIDYPRISSDDDGTAPTCNHLVRGSAAAAKKRRRDNIPNISDLRCKLPIVGPLPSGSGDVDLIVYFFKNRAYIAYHNDKYNSVLIFTDAIMDVLQMGIGHIDCPISSLRMRKSLKNSHGLTPPKDDSDDDDDDDDDDDNGYYDNISIPHRMTAFTALLHESIQHVHRIIYLLSRKLGVQHWAAPPRDLKTIAAWNEILHFTGAYIEPHCPSQLEHAEYARREAMTQTERIAEDMEKMKVQSKHIPVEAFNFTTMSANYSIGNMLVDDWFDNESPRYTSTHVLYADLCHTPSSVRDDDTHNYASAVRIEEDYKSANYDIGGCCTYAPHGLRVTISTNGVSCESIIYDVECNDPRRMLGKVALYLFFAMHAHHVRSLDLRTKGNVVILEHDTSDTIPHTLLDVLLGRGLRLCTQISVLTGDLETVVSACAASLATTVRLLEVEARGDFRISGPDAYCAAPYACSELEIRVTSLQLSQLRWNWFDRLSKRLPPNQARIHVVKTNDPACLLEVERVTNAIAFGCVPDELREIAITTKYQNTVNIHSVCKLLFPPNITFSKLKVLKLHGFIWNEEGGEDGFTFFERTPNLQVCSFRCKDRTFGGESDAAFLADLVGKRLPRSVTELWIDVIPPEGRPNFFEAVSGSGLRTVHCSLSKHLYADMEPPQLRKRFSVEPKGDECGYDLFNATSGTFTCYSETTALLEGTGLTSLYVIMDEEDDFRDNAMYCLYNSVFRTNAILPNLTSLTIRFGKAKRMNMWDSYFVMDRHDIGVSRYDDDKWVVECDRLTECEFTQELVNSSTLHEQLRELRLLFTHKNVDNARRVGEWVAKRAERLCSFAFWSLNDDCTNELCDAIMEAGGPCPNLTRISTCVTSATFKSTSALYNSVALNKAELIHALNLTLEVCTGNESRGEEKDWKWIAFLAYRQHPHFLQMLREI</sequence>
<proteinExistence type="predicted"/>
<dbReference type="AlphaFoldDB" id="A0A9J6G924"/>
<gene>
    <name evidence="2" type="ORF">HPB48_012009</name>
</gene>
<evidence type="ECO:0000313" key="3">
    <source>
        <dbReference type="Proteomes" id="UP000821853"/>
    </source>
</evidence>
<dbReference type="VEuPathDB" id="VectorBase:HLOH_039921"/>
<reference evidence="2 3" key="1">
    <citation type="journal article" date="2020" name="Cell">
        <title>Large-Scale Comparative Analyses of Tick Genomes Elucidate Their Genetic Diversity and Vector Capacities.</title>
        <authorList>
            <consortium name="Tick Genome and Microbiome Consortium (TIGMIC)"/>
            <person name="Jia N."/>
            <person name="Wang J."/>
            <person name="Shi W."/>
            <person name="Du L."/>
            <person name="Sun Y."/>
            <person name="Zhan W."/>
            <person name="Jiang J.F."/>
            <person name="Wang Q."/>
            <person name="Zhang B."/>
            <person name="Ji P."/>
            <person name="Bell-Sakyi L."/>
            <person name="Cui X.M."/>
            <person name="Yuan T.T."/>
            <person name="Jiang B.G."/>
            <person name="Yang W.F."/>
            <person name="Lam T.T."/>
            <person name="Chang Q.C."/>
            <person name="Ding S.J."/>
            <person name="Wang X.J."/>
            <person name="Zhu J.G."/>
            <person name="Ruan X.D."/>
            <person name="Zhao L."/>
            <person name="Wei J.T."/>
            <person name="Ye R.Z."/>
            <person name="Que T.C."/>
            <person name="Du C.H."/>
            <person name="Zhou Y.H."/>
            <person name="Cheng J.X."/>
            <person name="Dai P.F."/>
            <person name="Guo W.B."/>
            <person name="Han X.H."/>
            <person name="Huang E.J."/>
            <person name="Li L.F."/>
            <person name="Wei W."/>
            <person name="Gao Y.C."/>
            <person name="Liu J.Z."/>
            <person name="Shao H.Z."/>
            <person name="Wang X."/>
            <person name="Wang C.C."/>
            <person name="Yang T.C."/>
            <person name="Huo Q.B."/>
            <person name="Li W."/>
            <person name="Chen H.Y."/>
            <person name="Chen S.E."/>
            <person name="Zhou L.G."/>
            <person name="Ni X.B."/>
            <person name="Tian J.H."/>
            <person name="Sheng Y."/>
            <person name="Liu T."/>
            <person name="Pan Y.S."/>
            <person name="Xia L.Y."/>
            <person name="Li J."/>
            <person name="Zhao F."/>
            <person name="Cao W.C."/>
        </authorList>
    </citation>
    <scope>NUCLEOTIDE SEQUENCE [LARGE SCALE GENOMIC DNA]</scope>
    <source>
        <strain evidence="2">HaeL-2018</strain>
    </source>
</reference>
<feature type="region of interest" description="Disordered" evidence="1">
    <location>
        <begin position="157"/>
        <end position="183"/>
    </location>
</feature>
<protein>
    <submittedName>
        <fullName evidence="2">Uncharacterized protein</fullName>
    </submittedName>
</protein>